<evidence type="ECO:0000256" key="1">
    <source>
        <dbReference type="SAM" id="MobiDB-lite"/>
    </source>
</evidence>
<reference evidence="2 3" key="1">
    <citation type="submission" date="2024-04" db="EMBL/GenBank/DDBJ databases">
        <authorList>
            <person name="Fracassetti M."/>
        </authorList>
    </citation>
    <scope>NUCLEOTIDE SEQUENCE [LARGE SCALE GENOMIC DNA]</scope>
</reference>
<name>A0AAV2DU11_9ROSI</name>
<evidence type="ECO:0000313" key="2">
    <source>
        <dbReference type="EMBL" id="CAL1377029.1"/>
    </source>
</evidence>
<feature type="compositionally biased region" description="Acidic residues" evidence="1">
    <location>
        <begin position="12"/>
        <end position="21"/>
    </location>
</feature>
<protein>
    <submittedName>
        <fullName evidence="2">Uncharacterized protein</fullName>
    </submittedName>
</protein>
<gene>
    <name evidence="2" type="ORF">LTRI10_LOCUS18714</name>
</gene>
<keyword evidence="3" id="KW-1185">Reference proteome</keyword>
<dbReference type="AlphaFoldDB" id="A0AAV2DU11"/>
<dbReference type="EMBL" id="OZ034816">
    <property type="protein sequence ID" value="CAL1377029.1"/>
    <property type="molecule type" value="Genomic_DNA"/>
</dbReference>
<evidence type="ECO:0000313" key="3">
    <source>
        <dbReference type="Proteomes" id="UP001497516"/>
    </source>
</evidence>
<feature type="region of interest" description="Disordered" evidence="1">
    <location>
        <begin position="1"/>
        <end position="21"/>
    </location>
</feature>
<feature type="compositionally biased region" description="Basic and acidic residues" evidence="1">
    <location>
        <begin position="1"/>
        <end position="11"/>
    </location>
</feature>
<sequence>MEGLDCSHGEEQIEEDGREVEVEVEVEGASDVQDEDEVKVDEASTSYKRYQCFPPDLDALLEKDPFATLCQAKAKPLAISLGGCDVSQTMMHYMVWGKEKNE</sequence>
<dbReference type="Proteomes" id="UP001497516">
    <property type="component" value="Chromosome 3"/>
</dbReference>
<accession>A0AAV2DU11</accession>
<proteinExistence type="predicted"/>
<organism evidence="2 3">
    <name type="scientific">Linum trigynum</name>
    <dbReference type="NCBI Taxonomy" id="586398"/>
    <lineage>
        <taxon>Eukaryota</taxon>
        <taxon>Viridiplantae</taxon>
        <taxon>Streptophyta</taxon>
        <taxon>Embryophyta</taxon>
        <taxon>Tracheophyta</taxon>
        <taxon>Spermatophyta</taxon>
        <taxon>Magnoliopsida</taxon>
        <taxon>eudicotyledons</taxon>
        <taxon>Gunneridae</taxon>
        <taxon>Pentapetalae</taxon>
        <taxon>rosids</taxon>
        <taxon>fabids</taxon>
        <taxon>Malpighiales</taxon>
        <taxon>Linaceae</taxon>
        <taxon>Linum</taxon>
    </lineage>
</organism>